<dbReference type="GO" id="GO:0006355">
    <property type="term" value="P:regulation of DNA-templated transcription"/>
    <property type="evidence" value="ECO:0007669"/>
    <property type="project" value="InterPro"/>
</dbReference>
<dbReference type="EMBL" id="DSRP01000255">
    <property type="protein sequence ID" value="HGG92029.1"/>
    <property type="molecule type" value="Genomic_DNA"/>
</dbReference>
<proteinExistence type="predicted"/>
<evidence type="ECO:0000256" key="1">
    <source>
        <dbReference type="ARBA" id="ARBA00023125"/>
    </source>
</evidence>
<dbReference type="AlphaFoldDB" id="A0A7C4AAW8"/>
<dbReference type="InterPro" id="IPR016032">
    <property type="entry name" value="Sig_transdc_resp-reg_C-effctor"/>
</dbReference>
<evidence type="ECO:0000313" key="4">
    <source>
        <dbReference type="EMBL" id="HGG92029.1"/>
    </source>
</evidence>
<protein>
    <submittedName>
        <fullName evidence="4">Response regulator transcription factor</fullName>
    </submittedName>
</protein>
<dbReference type="SMART" id="SM00448">
    <property type="entry name" value="REC"/>
    <property type="match status" value="1"/>
</dbReference>
<dbReference type="InterPro" id="IPR039420">
    <property type="entry name" value="WalR-like"/>
</dbReference>
<dbReference type="PROSITE" id="PS50110">
    <property type="entry name" value="RESPONSE_REGULATORY"/>
    <property type="match status" value="1"/>
</dbReference>
<dbReference type="Pfam" id="PF00072">
    <property type="entry name" value="Response_reg"/>
    <property type="match status" value="1"/>
</dbReference>
<dbReference type="SUPFAM" id="SSF52172">
    <property type="entry name" value="CheY-like"/>
    <property type="match status" value="1"/>
</dbReference>
<keyword evidence="1" id="KW-0238">DNA-binding</keyword>
<dbReference type="InterPro" id="IPR058245">
    <property type="entry name" value="NreC/VraR/RcsB-like_REC"/>
</dbReference>
<name>A0A7C4AAW8_9BACT</name>
<dbReference type="Gene3D" id="3.40.50.2300">
    <property type="match status" value="1"/>
</dbReference>
<comment type="caution">
    <text evidence="4">The sequence shown here is derived from an EMBL/GenBank/DDBJ whole genome shotgun (WGS) entry which is preliminary data.</text>
</comment>
<evidence type="ECO:0000256" key="2">
    <source>
        <dbReference type="PROSITE-ProRule" id="PRU00169"/>
    </source>
</evidence>
<reference evidence="4" key="1">
    <citation type="journal article" date="2020" name="mSystems">
        <title>Genome- and Community-Level Interaction Insights into Carbon Utilization and Element Cycling Functions of Hydrothermarchaeota in Hydrothermal Sediment.</title>
        <authorList>
            <person name="Zhou Z."/>
            <person name="Liu Y."/>
            <person name="Xu W."/>
            <person name="Pan J."/>
            <person name="Luo Z.H."/>
            <person name="Li M."/>
        </authorList>
    </citation>
    <scope>NUCLEOTIDE SEQUENCE [LARGE SCALE GENOMIC DNA]</scope>
    <source>
        <strain evidence="4">SpSt-413</strain>
    </source>
</reference>
<dbReference type="PANTHER" id="PTHR43214">
    <property type="entry name" value="TWO-COMPONENT RESPONSE REGULATOR"/>
    <property type="match status" value="1"/>
</dbReference>
<evidence type="ECO:0000259" key="3">
    <source>
        <dbReference type="PROSITE" id="PS50110"/>
    </source>
</evidence>
<dbReference type="InterPro" id="IPR001789">
    <property type="entry name" value="Sig_transdc_resp-reg_receiver"/>
</dbReference>
<dbReference type="GO" id="GO:0003677">
    <property type="term" value="F:DNA binding"/>
    <property type="evidence" value="ECO:0007669"/>
    <property type="project" value="UniProtKB-KW"/>
</dbReference>
<dbReference type="CDD" id="cd17535">
    <property type="entry name" value="REC_NarL-like"/>
    <property type="match status" value="1"/>
</dbReference>
<dbReference type="PANTHER" id="PTHR43214:SF43">
    <property type="entry name" value="TWO-COMPONENT RESPONSE REGULATOR"/>
    <property type="match status" value="1"/>
</dbReference>
<dbReference type="SUPFAM" id="SSF46894">
    <property type="entry name" value="C-terminal effector domain of the bipartite response regulators"/>
    <property type="match status" value="1"/>
</dbReference>
<feature type="domain" description="Response regulatory" evidence="3">
    <location>
        <begin position="7"/>
        <end position="120"/>
    </location>
</feature>
<accession>A0A7C4AAW8</accession>
<organism evidence="4">
    <name type="scientific">Fundidesulfovibrio putealis</name>
    <dbReference type="NCBI Taxonomy" id="270496"/>
    <lineage>
        <taxon>Bacteria</taxon>
        <taxon>Pseudomonadati</taxon>
        <taxon>Thermodesulfobacteriota</taxon>
        <taxon>Desulfovibrionia</taxon>
        <taxon>Desulfovibrionales</taxon>
        <taxon>Desulfovibrionaceae</taxon>
        <taxon>Fundidesulfovibrio</taxon>
    </lineage>
</organism>
<dbReference type="GO" id="GO:0000160">
    <property type="term" value="P:phosphorelay signal transduction system"/>
    <property type="evidence" value="ECO:0007669"/>
    <property type="project" value="InterPro"/>
</dbReference>
<sequence>MHSGTVRVVLVEDIAVIRKALRMMLGANPRIEVVGEAGDGAQALERTAALRPDVLLLDLSLPGNASIADILALNPGTAVVVYTASTDPGKLGAAIAAGARGCLTKSASGPELAAAILRVGGGAPFVHTIVADLIRREPKEGERAALAGLDARQREMLAMHTGLSDAELAARLGVSPEGLAGELAALMERLDLPDRAHLLLYGVELGLSGGGGNTA</sequence>
<feature type="modified residue" description="4-aspartylphosphate" evidence="2">
    <location>
        <position position="58"/>
    </location>
</feature>
<dbReference type="InterPro" id="IPR011006">
    <property type="entry name" value="CheY-like_superfamily"/>
</dbReference>
<keyword evidence="2" id="KW-0597">Phosphoprotein</keyword>
<gene>
    <name evidence="4" type="ORF">ENR59_03660</name>
</gene>